<keyword evidence="2" id="KW-0732">Signal</keyword>
<keyword evidence="4" id="KW-1185">Reference proteome</keyword>
<dbReference type="AlphaFoldDB" id="A0A229FVX7"/>
<dbReference type="RefSeq" id="WP_089515030.1">
    <property type="nucleotide sequence ID" value="NZ_NJGG01000001.1"/>
</dbReference>
<dbReference type="PRINTS" id="PR01805">
    <property type="entry name" value="VACJLIPOPROT"/>
</dbReference>
<protein>
    <submittedName>
        <fullName evidence="3">ABC transporter</fullName>
    </submittedName>
</protein>
<comment type="similarity">
    <text evidence="1">Belongs to the MlaA family.</text>
</comment>
<comment type="caution">
    <text evidence="3">The sequence shown here is derived from an EMBL/GenBank/DDBJ whole genome shotgun (WGS) entry which is preliminary data.</text>
</comment>
<accession>A0A229FVX7</accession>
<dbReference type="EMBL" id="NJGG01000001">
    <property type="protein sequence ID" value="OXL16002.1"/>
    <property type="molecule type" value="Genomic_DNA"/>
</dbReference>
<dbReference type="Pfam" id="PF04333">
    <property type="entry name" value="MlaA"/>
    <property type="match status" value="1"/>
</dbReference>
<dbReference type="Proteomes" id="UP000215188">
    <property type="component" value="Unassembled WGS sequence"/>
</dbReference>
<dbReference type="PANTHER" id="PTHR30035:SF3">
    <property type="entry name" value="INTERMEMBRANE PHOSPHOLIPID TRANSPORT SYSTEM LIPOPROTEIN MLAA"/>
    <property type="match status" value="1"/>
</dbReference>
<name>A0A229FVX7_9BURK</name>
<sequence length="245" mass="27390">MMLNLINKTIIKKILMFSVIMMTGCATTQQNERVAKIDPFEPMNRAVFSFNEAADDYVIKPIAEAYKFVLPEFVRTGVTNFFSNINDVLIAANNLLQAKPVEAANDIGRFLINSTIGVLGLFDVATDMGLDKNREDFGQTLGVWGFSDGPYVVLPFFGASNVRDTVGLAVDIETDFMINTNKLNSDEKIAVNALRVINRRADLLDAGQLLEDAAFDKYSFLRDGYLQRRRNQVYDGNPPPVKEED</sequence>
<evidence type="ECO:0000256" key="2">
    <source>
        <dbReference type="ARBA" id="ARBA00022729"/>
    </source>
</evidence>
<dbReference type="GO" id="GO:0120010">
    <property type="term" value="P:intermembrane phospholipid transfer"/>
    <property type="evidence" value="ECO:0007669"/>
    <property type="project" value="TreeGrafter"/>
</dbReference>
<dbReference type="PANTHER" id="PTHR30035">
    <property type="entry name" value="LIPOPROTEIN VACJ-RELATED"/>
    <property type="match status" value="1"/>
</dbReference>
<dbReference type="InterPro" id="IPR007428">
    <property type="entry name" value="MlaA"/>
</dbReference>
<gene>
    <name evidence="3" type="ORF">AOC33_02620</name>
</gene>
<dbReference type="OrthoDB" id="9785326at2"/>
<evidence type="ECO:0000256" key="1">
    <source>
        <dbReference type="ARBA" id="ARBA00010634"/>
    </source>
</evidence>
<organism evidence="3 4">
    <name type="scientific">Polynucleobacter cosmopolitanus</name>
    <dbReference type="NCBI Taxonomy" id="351345"/>
    <lineage>
        <taxon>Bacteria</taxon>
        <taxon>Pseudomonadati</taxon>
        <taxon>Pseudomonadota</taxon>
        <taxon>Betaproteobacteria</taxon>
        <taxon>Burkholderiales</taxon>
        <taxon>Burkholderiaceae</taxon>
        <taxon>Polynucleobacter</taxon>
    </lineage>
</organism>
<proteinExistence type="inferred from homology"/>
<dbReference type="GO" id="GO:0016020">
    <property type="term" value="C:membrane"/>
    <property type="evidence" value="ECO:0007669"/>
    <property type="project" value="InterPro"/>
</dbReference>
<evidence type="ECO:0000313" key="3">
    <source>
        <dbReference type="EMBL" id="OXL16002.1"/>
    </source>
</evidence>
<reference evidence="3 4" key="1">
    <citation type="submission" date="2017-06" db="EMBL/GenBank/DDBJ databases">
        <title>Reclassification of a Polynucleobacter cosmopolitanus strain isolated from tropical Lake Victoria as Polynucleobacter victoriensis comb. nov.</title>
        <authorList>
            <person name="Hahn M.W."/>
        </authorList>
    </citation>
    <scope>NUCLEOTIDE SEQUENCE [LARGE SCALE GENOMIC DNA]</scope>
    <source>
        <strain evidence="3 4">MWH-MoIso2</strain>
    </source>
</reference>
<evidence type="ECO:0000313" key="4">
    <source>
        <dbReference type="Proteomes" id="UP000215188"/>
    </source>
</evidence>